<comment type="caution">
    <text evidence="1">The sequence shown here is derived from an EMBL/GenBank/DDBJ whole genome shotgun (WGS) entry which is preliminary data.</text>
</comment>
<proteinExistence type="predicted"/>
<sequence length="406" mass="46842">MQELRLCWTGDLEKLKLFVSKNVDFVGEWTSPGNDKKKYSDGYSSISWRKSKKVLEIEGRDRNLITAKLCSMLCNDFDPVQSSKSDNYCGFPSTSNEMLVELEGVKLDVTITEKDIRDNKHSIKNVEDCLDKVVGKLNIINQQFDVFRAEFQLLKNQHTIQCSPKAVEYSNLDNQNASGLQKRHEENNNIIGSNLNDDIVMSRNDALQSLANLRSECLSNVCYDTQLKRLERELHDEQDKTKQLESELTVAETKILQLEQALNLHELEQKSKETDNGLCHDHSCIIMETLSTNCIRNQHAPPTQENTCTNKYITSQELPPNPRIPPKQVDKQEPQKHAGQVSQFPKHTEISDITNCYAIPTRVTHRTPSKKSTWRRNKHGARINQTGEGFRKDKWKANMRFFQYYY</sequence>
<dbReference type="EMBL" id="CACRXK020030814">
    <property type="protein sequence ID" value="CAB4042782.1"/>
    <property type="molecule type" value="Genomic_DNA"/>
</dbReference>
<protein>
    <submittedName>
        <fullName evidence="1">Uncharacterized protein</fullName>
    </submittedName>
</protein>
<dbReference type="Proteomes" id="UP001152795">
    <property type="component" value="Unassembled WGS sequence"/>
</dbReference>
<keyword evidence="2" id="KW-1185">Reference proteome</keyword>
<dbReference type="AlphaFoldDB" id="A0A6S7LS92"/>
<organism evidence="1 2">
    <name type="scientific">Paramuricea clavata</name>
    <name type="common">Red gorgonian</name>
    <name type="synonym">Violescent sea-whip</name>
    <dbReference type="NCBI Taxonomy" id="317549"/>
    <lineage>
        <taxon>Eukaryota</taxon>
        <taxon>Metazoa</taxon>
        <taxon>Cnidaria</taxon>
        <taxon>Anthozoa</taxon>
        <taxon>Octocorallia</taxon>
        <taxon>Malacalcyonacea</taxon>
        <taxon>Plexauridae</taxon>
        <taxon>Paramuricea</taxon>
    </lineage>
</organism>
<gene>
    <name evidence="1" type="ORF">PACLA_8A002212</name>
</gene>
<evidence type="ECO:0000313" key="2">
    <source>
        <dbReference type="Proteomes" id="UP001152795"/>
    </source>
</evidence>
<evidence type="ECO:0000313" key="1">
    <source>
        <dbReference type="EMBL" id="CAB4042782.1"/>
    </source>
</evidence>
<accession>A0A6S7LS92</accession>
<reference evidence="1" key="1">
    <citation type="submission" date="2020-04" db="EMBL/GenBank/DDBJ databases">
        <authorList>
            <person name="Alioto T."/>
            <person name="Alioto T."/>
            <person name="Gomez Garrido J."/>
        </authorList>
    </citation>
    <scope>NUCLEOTIDE SEQUENCE</scope>
    <source>
        <strain evidence="1">A484AB</strain>
    </source>
</reference>
<name>A0A6S7LS92_PARCT</name>